<protein>
    <submittedName>
        <fullName evidence="2">BQ2448_404 protein</fullName>
    </submittedName>
</protein>
<feature type="compositionally biased region" description="Basic and acidic residues" evidence="1">
    <location>
        <begin position="1"/>
        <end position="10"/>
    </location>
</feature>
<evidence type="ECO:0000256" key="1">
    <source>
        <dbReference type="SAM" id="MobiDB-lite"/>
    </source>
</evidence>
<feature type="compositionally biased region" description="Pro residues" evidence="1">
    <location>
        <begin position="390"/>
        <end position="406"/>
    </location>
</feature>
<feature type="compositionally biased region" description="Basic and acidic residues" evidence="1">
    <location>
        <begin position="285"/>
        <end position="297"/>
    </location>
</feature>
<feature type="compositionally biased region" description="Low complexity" evidence="1">
    <location>
        <begin position="407"/>
        <end position="419"/>
    </location>
</feature>
<accession>A0A238F8D3</accession>
<name>A0A238F8D3_9BASI</name>
<reference evidence="3" key="1">
    <citation type="submission" date="2016-09" db="EMBL/GenBank/DDBJ databases">
        <authorList>
            <person name="Jeantristanb JTB J.-T."/>
            <person name="Ricardo R."/>
        </authorList>
    </citation>
    <scope>NUCLEOTIDE SEQUENCE [LARGE SCALE GENOMIC DNA]</scope>
</reference>
<feature type="compositionally biased region" description="Polar residues" evidence="1">
    <location>
        <begin position="192"/>
        <end position="206"/>
    </location>
</feature>
<evidence type="ECO:0000313" key="3">
    <source>
        <dbReference type="Proteomes" id="UP000198372"/>
    </source>
</evidence>
<proteinExistence type="predicted"/>
<keyword evidence="3" id="KW-1185">Reference proteome</keyword>
<gene>
    <name evidence="2" type="ORF">BQ2448_404</name>
</gene>
<evidence type="ECO:0000313" key="2">
    <source>
        <dbReference type="EMBL" id="SCV68283.1"/>
    </source>
</evidence>
<feature type="compositionally biased region" description="Low complexity" evidence="1">
    <location>
        <begin position="237"/>
        <end position="252"/>
    </location>
</feature>
<feature type="compositionally biased region" description="Polar residues" evidence="1">
    <location>
        <begin position="98"/>
        <end position="110"/>
    </location>
</feature>
<dbReference type="AlphaFoldDB" id="A0A238F8D3"/>
<feature type="region of interest" description="Disordered" evidence="1">
    <location>
        <begin position="1"/>
        <end position="29"/>
    </location>
</feature>
<sequence>MPIIYKRSESPEFDLSDPKYQSTAHSNPELGLDVDELDLLPPVAIVAAASNATTKHHQQQRASSSSSASRSTPVKRMASQAPPPKRLRAQEEHPPSDRASTSASASNRLINASEHPSSSDDTRPRPRPPPKTGTNSSKRPPPALFKRVRREDDLIGKQHGMPSRLQAGVPTPSTSAPPRAVVPQRRRWEPQNGRQQPLQRPSSSAENAPIVRDPSSPDNNLRPRRTIHPTDREMRLPSEQSPPTKPPSSSIPERQLTNFRQIRTEPLDTTDPLPTIAARSAGPPRSDESNPGHEPRRGRNFSPRASSDAEANATAVRPQRNERLMRPASVRWAEERRTNVVVGERPPAPPPPTRQVPRSIPQDEKVKKPYDFLRLTNPPPNRRRTLDTQPAPPPPHPLHPPRPPHSAPRAQPAQAQSEPQPIPLPKFQFPDVETFLANLPLPLTHLTPTVAAFGCSSQADLLALSARSQGGEKARRVMMDELERRGDLTPWQRIVVEAELEVLGERAAG</sequence>
<dbReference type="OrthoDB" id="2537989at2759"/>
<feature type="region of interest" description="Disordered" evidence="1">
    <location>
        <begin position="50"/>
        <end position="423"/>
    </location>
</feature>
<organism evidence="2 3">
    <name type="scientific">Microbotryum intermedium</name>
    <dbReference type="NCBI Taxonomy" id="269621"/>
    <lineage>
        <taxon>Eukaryota</taxon>
        <taxon>Fungi</taxon>
        <taxon>Dikarya</taxon>
        <taxon>Basidiomycota</taxon>
        <taxon>Pucciniomycotina</taxon>
        <taxon>Microbotryomycetes</taxon>
        <taxon>Microbotryales</taxon>
        <taxon>Microbotryaceae</taxon>
        <taxon>Microbotryum</taxon>
    </lineage>
</organism>
<feature type="compositionally biased region" description="Low complexity" evidence="1">
    <location>
        <begin position="60"/>
        <end position="71"/>
    </location>
</feature>
<dbReference type="EMBL" id="FMSP01000003">
    <property type="protein sequence ID" value="SCV68283.1"/>
    <property type="molecule type" value="Genomic_DNA"/>
</dbReference>
<feature type="compositionally biased region" description="Basic and acidic residues" evidence="1">
    <location>
        <begin position="361"/>
        <end position="371"/>
    </location>
</feature>
<dbReference type="Proteomes" id="UP000198372">
    <property type="component" value="Unassembled WGS sequence"/>
</dbReference>